<dbReference type="SUPFAM" id="SSF53474">
    <property type="entry name" value="alpha/beta-Hydrolases"/>
    <property type="match status" value="1"/>
</dbReference>
<organism evidence="2 3">
    <name type="scientific">Crossiella cryophila</name>
    <dbReference type="NCBI Taxonomy" id="43355"/>
    <lineage>
        <taxon>Bacteria</taxon>
        <taxon>Bacillati</taxon>
        <taxon>Actinomycetota</taxon>
        <taxon>Actinomycetes</taxon>
        <taxon>Pseudonocardiales</taxon>
        <taxon>Pseudonocardiaceae</taxon>
        <taxon>Crossiella</taxon>
    </lineage>
</organism>
<dbReference type="GO" id="GO:0003824">
    <property type="term" value="F:catalytic activity"/>
    <property type="evidence" value="ECO:0007669"/>
    <property type="project" value="UniProtKB-ARBA"/>
</dbReference>
<dbReference type="EMBL" id="JACHMH010000001">
    <property type="protein sequence ID" value="MBB4676453.1"/>
    <property type="molecule type" value="Genomic_DNA"/>
</dbReference>
<sequence>MPRTPRLREWPVPAPRALVVLLHGGREHSHGRPHRGRLTYLRMLPFAKELHRAGRRHGLLVWLLRYRFRGWNAPDLDPVQDARWALDQAKRQHPGLPVVLVGHSMGGRAALRVAGDEAVRGVAALAPWLPAGEPVEQLAGTTVLIAHGDRERWTDPGLSYRYAVHARQVADRVCRFDVHGDNHAMLRRAAEWTALVRRFVFGVLGIGPWDSELARAFALPAPDGLRVPLAGVRA</sequence>
<dbReference type="Pfam" id="PF12697">
    <property type="entry name" value="Abhydrolase_6"/>
    <property type="match status" value="1"/>
</dbReference>
<dbReference type="RefSeq" id="WP_185002276.1">
    <property type="nucleotide sequence ID" value="NZ_BAAAUI010000015.1"/>
</dbReference>
<protein>
    <submittedName>
        <fullName evidence="2">Pimeloyl-ACP methyl ester carboxylesterase</fullName>
    </submittedName>
</protein>
<name>A0A7W7C8H9_9PSEU</name>
<feature type="domain" description="AB hydrolase-1" evidence="1">
    <location>
        <begin position="19"/>
        <end position="215"/>
    </location>
</feature>
<evidence type="ECO:0000313" key="2">
    <source>
        <dbReference type="EMBL" id="MBB4676453.1"/>
    </source>
</evidence>
<proteinExistence type="predicted"/>
<evidence type="ECO:0000259" key="1">
    <source>
        <dbReference type="Pfam" id="PF12697"/>
    </source>
</evidence>
<dbReference type="InterPro" id="IPR029058">
    <property type="entry name" value="AB_hydrolase_fold"/>
</dbReference>
<accession>A0A7W7C8H9</accession>
<keyword evidence="3" id="KW-1185">Reference proteome</keyword>
<dbReference type="InterPro" id="IPR000073">
    <property type="entry name" value="AB_hydrolase_1"/>
</dbReference>
<gene>
    <name evidence="2" type="ORF">HNR67_002571</name>
</gene>
<comment type="caution">
    <text evidence="2">The sequence shown here is derived from an EMBL/GenBank/DDBJ whole genome shotgun (WGS) entry which is preliminary data.</text>
</comment>
<evidence type="ECO:0000313" key="3">
    <source>
        <dbReference type="Proteomes" id="UP000533598"/>
    </source>
</evidence>
<reference evidence="2 3" key="1">
    <citation type="submission" date="2020-08" db="EMBL/GenBank/DDBJ databases">
        <title>Sequencing the genomes of 1000 actinobacteria strains.</title>
        <authorList>
            <person name="Klenk H.-P."/>
        </authorList>
    </citation>
    <scope>NUCLEOTIDE SEQUENCE [LARGE SCALE GENOMIC DNA]</scope>
    <source>
        <strain evidence="2 3">DSM 44230</strain>
    </source>
</reference>
<dbReference type="AlphaFoldDB" id="A0A7W7C8H9"/>
<dbReference type="Gene3D" id="3.40.50.1820">
    <property type="entry name" value="alpha/beta hydrolase"/>
    <property type="match status" value="1"/>
</dbReference>
<dbReference type="Proteomes" id="UP000533598">
    <property type="component" value="Unassembled WGS sequence"/>
</dbReference>